<feature type="region of interest" description="Disordered" evidence="1">
    <location>
        <begin position="73"/>
        <end position="114"/>
    </location>
</feature>
<dbReference type="AlphaFoldDB" id="A0A6N2MRB3"/>
<sequence length="165" mass="18603">MSTLLHTRRLPSLLLHTRRLPYLLLVRKKPFSYATLTATLSSNPLSFSAVSICTHHRISFSTPSLPYFFSSAKTPSPLQPSLQPSLQTHFPSLPVEDDLDSPPPHSPSLPDQDDLSVISDSICRHRHFLHRRPIPKQPNHNRPILLLNHHKLSLSAFSSESLLVD</sequence>
<organism evidence="2">
    <name type="scientific">Salix viminalis</name>
    <name type="common">Common osier</name>
    <name type="synonym">Basket willow</name>
    <dbReference type="NCBI Taxonomy" id="40686"/>
    <lineage>
        <taxon>Eukaryota</taxon>
        <taxon>Viridiplantae</taxon>
        <taxon>Streptophyta</taxon>
        <taxon>Embryophyta</taxon>
        <taxon>Tracheophyta</taxon>
        <taxon>Spermatophyta</taxon>
        <taxon>Magnoliopsida</taxon>
        <taxon>eudicotyledons</taxon>
        <taxon>Gunneridae</taxon>
        <taxon>Pentapetalae</taxon>
        <taxon>rosids</taxon>
        <taxon>fabids</taxon>
        <taxon>Malpighiales</taxon>
        <taxon>Salicaceae</taxon>
        <taxon>Saliceae</taxon>
        <taxon>Salix</taxon>
    </lineage>
</organism>
<dbReference type="EMBL" id="CAADRP010001785">
    <property type="protein sequence ID" value="VFU52114.1"/>
    <property type="molecule type" value="Genomic_DNA"/>
</dbReference>
<accession>A0A6N2MRB3</accession>
<reference evidence="2" key="1">
    <citation type="submission" date="2019-03" db="EMBL/GenBank/DDBJ databases">
        <authorList>
            <person name="Mank J."/>
            <person name="Almeida P."/>
        </authorList>
    </citation>
    <scope>NUCLEOTIDE SEQUENCE</scope>
    <source>
        <strain evidence="2">78183</strain>
    </source>
</reference>
<evidence type="ECO:0000256" key="1">
    <source>
        <dbReference type="SAM" id="MobiDB-lite"/>
    </source>
</evidence>
<evidence type="ECO:0000313" key="2">
    <source>
        <dbReference type="EMBL" id="VFU52114.1"/>
    </source>
</evidence>
<name>A0A6N2MRB3_SALVM</name>
<protein>
    <submittedName>
        <fullName evidence="2">Uncharacterized protein</fullName>
    </submittedName>
</protein>
<gene>
    <name evidence="2" type="ORF">SVIM_LOCUS355250</name>
</gene>
<proteinExistence type="predicted"/>
<feature type="compositionally biased region" description="Low complexity" evidence="1">
    <location>
        <begin position="75"/>
        <end position="87"/>
    </location>
</feature>